<dbReference type="EMBL" id="CAKKNE010000001">
    <property type="protein sequence ID" value="CAH0364789.1"/>
    <property type="molecule type" value="Genomic_DNA"/>
</dbReference>
<name>A0A8J2SAQ6_9STRA</name>
<comment type="caution">
    <text evidence="2">The sequence shown here is derived from an EMBL/GenBank/DDBJ whole genome shotgun (WGS) entry which is preliminary data.</text>
</comment>
<evidence type="ECO:0000313" key="2">
    <source>
        <dbReference type="EMBL" id="CAH0364789.1"/>
    </source>
</evidence>
<gene>
    <name evidence="2" type="ORF">PECAL_1P11680</name>
</gene>
<evidence type="ECO:0000256" key="1">
    <source>
        <dbReference type="SAM" id="MobiDB-lite"/>
    </source>
</evidence>
<feature type="region of interest" description="Disordered" evidence="1">
    <location>
        <begin position="60"/>
        <end position="85"/>
    </location>
</feature>
<protein>
    <submittedName>
        <fullName evidence="2">Uncharacterized protein</fullName>
    </submittedName>
</protein>
<dbReference type="AlphaFoldDB" id="A0A8J2SAQ6"/>
<accession>A0A8J2SAQ6</accession>
<organism evidence="2 3">
    <name type="scientific">Pelagomonas calceolata</name>
    <dbReference type="NCBI Taxonomy" id="35677"/>
    <lineage>
        <taxon>Eukaryota</taxon>
        <taxon>Sar</taxon>
        <taxon>Stramenopiles</taxon>
        <taxon>Ochrophyta</taxon>
        <taxon>Pelagophyceae</taxon>
        <taxon>Pelagomonadales</taxon>
        <taxon>Pelagomonadaceae</taxon>
        <taxon>Pelagomonas</taxon>
    </lineage>
</organism>
<sequence>MDRLDTHRRHEDVAPEHLHRDRTVDALDLAGHQRWQTRPGFLHDMKSFLVDCVSPLMLASRGPPRPLPRVGPEPTTQRVEPKPGDRVRVVDGSSSYEAELLSIEDTHPDGNGRIHTDGILKLDDGEYRIVDFWKISKVATEPQTPRPPDLPRELRDAGWSIELHRTGRWFYQHRMPGGRPSTQYERPGWPDAPVEAPLRRTLPVDRDPFRALPADVVGRILENFALDPWVRDALGHAALDRHGRREWKNDAALADLLAFGLCSKESRRAATTDALWRERIALLERTHVCPSEPAGAWAWRSQELDAYVDPRIIYPKAYAAYTCFRRYERLGEIRNNVRWKLQRLRNEKHWTARDQAKLAEVSNMAREALEGEQAGEAEDETLPKHDLTTCTRHSYEDCFKFCESHVVARTIVQFAMRQLDGGVDGQVRTLIARGFADVDVTGLISKEEDLDPVEDPEDEWDAEDNVAFAVSGCGRLNPFRYEFDDLPPEPEAAA</sequence>
<keyword evidence="3" id="KW-1185">Reference proteome</keyword>
<dbReference type="Proteomes" id="UP000789595">
    <property type="component" value="Unassembled WGS sequence"/>
</dbReference>
<reference evidence="2" key="1">
    <citation type="submission" date="2021-11" db="EMBL/GenBank/DDBJ databases">
        <authorList>
            <consortium name="Genoscope - CEA"/>
            <person name="William W."/>
        </authorList>
    </citation>
    <scope>NUCLEOTIDE SEQUENCE</scope>
</reference>
<evidence type="ECO:0000313" key="3">
    <source>
        <dbReference type="Proteomes" id="UP000789595"/>
    </source>
</evidence>
<proteinExistence type="predicted"/>